<dbReference type="RefSeq" id="WP_118171327.1">
    <property type="nucleotide sequence ID" value="NZ_CP181425.1"/>
</dbReference>
<name>A0A414GTY8_PHOVU</name>
<evidence type="ECO:0000313" key="2">
    <source>
        <dbReference type="Proteomes" id="UP000283429"/>
    </source>
</evidence>
<reference evidence="1 2" key="1">
    <citation type="submission" date="2018-08" db="EMBL/GenBank/DDBJ databases">
        <title>A genome reference for cultivated species of the human gut microbiota.</title>
        <authorList>
            <person name="Zou Y."/>
            <person name="Xue W."/>
            <person name="Luo G."/>
        </authorList>
    </citation>
    <scope>NUCLEOTIDE SEQUENCE [LARGE SCALE GENOMIC DNA]</scope>
    <source>
        <strain evidence="1 2">AM30-40</strain>
    </source>
</reference>
<gene>
    <name evidence="1" type="ORF">DW783_19435</name>
</gene>
<dbReference type="Pfam" id="PF13149">
    <property type="entry name" value="Mfa_like_1"/>
    <property type="match status" value="1"/>
</dbReference>
<dbReference type="EMBL" id="QSJM01000079">
    <property type="protein sequence ID" value="RHD72661.1"/>
    <property type="molecule type" value="Genomic_DNA"/>
</dbReference>
<dbReference type="CDD" id="cd13120">
    <property type="entry name" value="BF2867_like_N"/>
    <property type="match status" value="1"/>
</dbReference>
<dbReference type="Proteomes" id="UP000283429">
    <property type="component" value="Unassembled WGS sequence"/>
</dbReference>
<proteinExistence type="predicted"/>
<accession>A0A414GTY8</accession>
<dbReference type="Gene3D" id="2.60.40.2620">
    <property type="entry name" value="Fimbrillin-like"/>
    <property type="match status" value="1"/>
</dbReference>
<evidence type="ECO:0000313" key="1">
    <source>
        <dbReference type="EMBL" id="RHD72661.1"/>
    </source>
</evidence>
<dbReference type="InterPro" id="IPR042278">
    <property type="entry name" value="Mfa-like_1_N"/>
</dbReference>
<organism evidence="1 2">
    <name type="scientific">Phocaeicola vulgatus</name>
    <name type="common">Bacteroides vulgatus</name>
    <dbReference type="NCBI Taxonomy" id="821"/>
    <lineage>
        <taxon>Bacteria</taxon>
        <taxon>Pseudomonadati</taxon>
        <taxon>Bacteroidota</taxon>
        <taxon>Bacteroidia</taxon>
        <taxon>Bacteroidales</taxon>
        <taxon>Bacteroidaceae</taxon>
        <taxon>Phocaeicola</taxon>
    </lineage>
</organism>
<comment type="caution">
    <text evidence="1">The sequence shown here is derived from an EMBL/GenBank/DDBJ whole genome shotgun (WGS) entry which is preliminary data.</text>
</comment>
<dbReference type="Gene3D" id="2.60.40.2630">
    <property type="match status" value="1"/>
</dbReference>
<dbReference type="CDD" id="cd13121">
    <property type="entry name" value="BF2867_like_C"/>
    <property type="match status" value="1"/>
</dbReference>
<protein>
    <submittedName>
        <fullName evidence="1">Fimbrillin family protein</fullName>
    </submittedName>
</protein>
<dbReference type="InterPro" id="IPR025049">
    <property type="entry name" value="Mfa-like_1"/>
</dbReference>
<sequence length="885" mass="98262">MKFPRFTPFPGRYAFLRHLLPALVAGGICLSSCEDDMDRPSLSSHVSFTSEISSTWRTPATRSTANAGTPQGTVTALQGGSTPLYLHTLYTDSIASPSSGSRPDTTVLTRAIPIKNDNMYDSFGVSAYSYTGSWSESSPPNYFYNATASKSASGDYALASTYYWPGASYKMKFFAYAPKDNGQYVLSGSTHPGSPTISVTIPSDVTDQKDLLVAQTAELAGNTNTAVALTFNHALTAVRFVCGDDMQGGTVKSVSLKNVYSKGTFNYETRSWSDVDTPASFLQTLDKSTTGTPEEVLTTDAQTFMMIPQTLPDGAQIEVVFTDYAGTDHTLTADIKGTVWPIGKTVTYKISSSSINWSYTLTVTGLNDFTYTGGTQQYSVTSYRKNGKGVKEPVEWKTQFSENDGVSWTDIKPAWLTGFTASGAGGETPQSYNVSVSTQTGNDVAFSTGILKDSPVKGSEINPFNLANQSDGGQINENTANCYVVSAPGYYSFPMVYGNAIRKSKLNPDAYTYFPRANNILSPFINHLGQEITDPYIIFNHVIPDHAELLWEDALNLVTDIKYNPGDNGGNISFRVDKTTIRQGNAVICIKDEQDQTLWSWHIWVTDMNIGTTIPLKNSSMINECMKYPLGYCEANSITYPSRSCRVRFVAGDKKEEMIVNQNEKVVSYNDNIVFYQWGRKDPFIPSDGSANNKIWYDQNNNPNISSPVVRYYESKETWYMDCISYPNVMYTLKNKELYRKNLWNNMYQKDLTYYSVLKTIYDPCPVGFTIPGLSAFQSLTKTGNAEYANTDNINGIWDGNLNAWKMNLNEDAINFLYLYAFGYRKNTDGNLSDVGKLGFYWLSDPSIMPLYQGYRLDFKSDHLSPMGRGDMDHSFGVTPIKEMN</sequence>
<dbReference type="AlphaFoldDB" id="A0A414GTY8"/>